<dbReference type="Pfam" id="PF01607">
    <property type="entry name" value="CBM_14"/>
    <property type="match status" value="2"/>
</dbReference>
<proteinExistence type="predicted"/>
<dbReference type="GO" id="GO:0008061">
    <property type="term" value="F:chitin binding"/>
    <property type="evidence" value="ECO:0007669"/>
    <property type="project" value="UniProtKB-KW"/>
</dbReference>
<dbReference type="Proteomes" id="UP000594262">
    <property type="component" value="Unplaced"/>
</dbReference>
<dbReference type="PANTHER" id="PTHR23301">
    <property type="entry name" value="CHITIN BINDING PERITROPHIN-A"/>
    <property type="match status" value="1"/>
</dbReference>
<keyword evidence="3" id="KW-0677">Repeat</keyword>
<accession>A0A7M6DNT6</accession>
<evidence type="ECO:0000256" key="2">
    <source>
        <dbReference type="ARBA" id="ARBA00022729"/>
    </source>
</evidence>
<evidence type="ECO:0000256" key="4">
    <source>
        <dbReference type="ARBA" id="ARBA00023157"/>
    </source>
</evidence>
<evidence type="ECO:0000313" key="7">
    <source>
        <dbReference type="EnsemblMetazoa" id="CLYHEMP018793.1"/>
    </source>
</evidence>
<feature type="domain" description="Chitin-binding type-2" evidence="6">
    <location>
        <begin position="88"/>
        <end position="141"/>
    </location>
</feature>
<dbReference type="InterPro" id="IPR051940">
    <property type="entry name" value="Chitin_bind-dev_reg"/>
</dbReference>
<organism evidence="7 8">
    <name type="scientific">Clytia hemisphaerica</name>
    <dbReference type="NCBI Taxonomy" id="252671"/>
    <lineage>
        <taxon>Eukaryota</taxon>
        <taxon>Metazoa</taxon>
        <taxon>Cnidaria</taxon>
        <taxon>Hydrozoa</taxon>
        <taxon>Hydroidolina</taxon>
        <taxon>Leptothecata</taxon>
        <taxon>Obeliida</taxon>
        <taxon>Clytiidae</taxon>
        <taxon>Clytia</taxon>
    </lineage>
</organism>
<feature type="domain" description="Chitin-binding type-2" evidence="6">
    <location>
        <begin position="16"/>
        <end position="68"/>
    </location>
</feature>
<keyword evidence="1" id="KW-0147">Chitin-binding</keyword>
<keyword evidence="5" id="KW-0325">Glycoprotein</keyword>
<dbReference type="SUPFAM" id="SSF57625">
    <property type="entry name" value="Invertebrate chitin-binding proteins"/>
    <property type="match status" value="2"/>
</dbReference>
<dbReference type="InterPro" id="IPR036508">
    <property type="entry name" value="Chitin-bd_dom_sf"/>
</dbReference>
<dbReference type="GO" id="GO:0005576">
    <property type="term" value="C:extracellular region"/>
    <property type="evidence" value="ECO:0007669"/>
    <property type="project" value="InterPro"/>
</dbReference>
<evidence type="ECO:0000256" key="3">
    <source>
        <dbReference type="ARBA" id="ARBA00022737"/>
    </source>
</evidence>
<evidence type="ECO:0000259" key="6">
    <source>
        <dbReference type="SMART" id="SM00494"/>
    </source>
</evidence>
<dbReference type="Gene3D" id="2.170.140.10">
    <property type="entry name" value="Chitin binding domain"/>
    <property type="match status" value="1"/>
</dbReference>
<evidence type="ECO:0000256" key="5">
    <source>
        <dbReference type="ARBA" id="ARBA00023180"/>
    </source>
</evidence>
<name>A0A7M6DNT6_9CNID</name>
<sequence length="165" mass="18062">ACDAAGTLWTFPCLDSLCEGKGVGEIFGVAHKSYFVTCTNSGSVCRRCTKGLIFDENIKTCVREATPTSQPPSTTIKQNFTKGESKAALCKDESSNGALIQLDGFKRQFYVQCSYGVAIYRQCAPGTVFSRKLNTCIRYTVSANGDENDDKNVEEAYWKYGGRGK</sequence>
<protein>
    <recommendedName>
        <fullName evidence="6">Chitin-binding type-2 domain-containing protein</fullName>
    </recommendedName>
</protein>
<dbReference type="PANTHER" id="PTHR23301:SF0">
    <property type="entry name" value="CHITIN-BINDING TYPE-2 DOMAIN-CONTAINING PROTEIN-RELATED"/>
    <property type="match status" value="1"/>
</dbReference>
<evidence type="ECO:0000313" key="8">
    <source>
        <dbReference type="Proteomes" id="UP000594262"/>
    </source>
</evidence>
<dbReference type="SMART" id="SM00494">
    <property type="entry name" value="ChtBD2"/>
    <property type="match status" value="2"/>
</dbReference>
<dbReference type="InterPro" id="IPR002557">
    <property type="entry name" value="Chitin-bd_dom"/>
</dbReference>
<keyword evidence="8" id="KW-1185">Reference proteome</keyword>
<reference evidence="7" key="1">
    <citation type="submission" date="2021-01" db="UniProtKB">
        <authorList>
            <consortium name="EnsemblMetazoa"/>
        </authorList>
    </citation>
    <scope>IDENTIFICATION</scope>
</reference>
<keyword evidence="4" id="KW-1015">Disulfide bond</keyword>
<dbReference type="EnsemblMetazoa" id="CLYHEMT018793.1">
    <property type="protein sequence ID" value="CLYHEMP018793.1"/>
    <property type="gene ID" value="CLYHEMG018793"/>
</dbReference>
<dbReference type="AlphaFoldDB" id="A0A7M6DNT6"/>
<keyword evidence="2" id="KW-0732">Signal</keyword>
<evidence type="ECO:0000256" key="1">
    <source>
        <dbReference type="ARBA" id="ARBA00022669"/>
    </source>
</evidence>
<dbReference type="OrthoDB" id="6020543at2759"/>